<name>A0A3N4MBT9_9PEZI</name>
<keyword evidence="2" id="KW-1185">Reference proteome</keyword>
<dbReference type="AlphaFoldDB" id="A0A3N4MBT9"/>
<organism evidence="1 2">
    <name type="scientific">Terfezia boudieri ATCC MYA-4762</name>
    <dbReference type="NCBI Taxonomy" id="1051890"/>
    <lineage>
        <taxon>Eukaryota</taxon>
        <taxon>Fungi</taxon>
        <taxon>Dikarya</taxon>
        <taxon>Ascomycota</taxon>
        <taxon>Pezizomycotina</taxon>
        <taxon>Pezizomycetes</taxon>
        <taxon>Pezizales</taxon>
        <taxon>Pezizaceae</taxon>
        <taxon>Terfezia</taxon>
    </lineage>
</organism>
<protein>
    <submittedName>
        <fullName evidence="1">Uncharacterized protein</fullName>
    </submittedName>
</protein>
<reference evidence="1 2" key="1">
    <citation type="journal article" date="2018" name="Nat. Ecol. Evol.">
        <title>Pezizomycetes genomes reveal the molecular basis of ectomycorrhizal truffle lifestyle.</title>
        <authorList>
            <person name="Murat C."/>
            <person name="Payen T."/>
            <person name="Noel B."/>
            <person name="Kuo A."/>
            <person name="Morin E."/>
            <person name="Chen J."/>
            <person name="Kohler A."/>
            <person name="Krizsan K."/>
            <person name="Balestrini R."/>
            <person name="Da Silva C."/>
            <person name="Montanini B."/>
            <person name="Hainaut M."/>
            <person name="Levati E."/>
            <person name="Barry K.W."/>
            <person name="Belfiori B."/>
            <person name="Cichocki N."/>
            <person name="Clum A."/>
            <person name="Dockter R.B."/>
            <person name="Fauchery L."/>
            <person name="Guy J."/>
            <person name="Iotti M."/>
            <person name="Le Tacon F."/>
            <person name="Lindquist E.A."/>
            <person name="Lipzen A."/>
            <person name="Malagnac F."/>
            <person name="Mello A."/>
            <person name="Molinier V."/>
            <person name="Miyauchi S."/>
            <person name="Poulain J."/>
            <person name="Riccioni C."/>
            <person name="Rubini A."/>
            <person name="Sitrit Y."/>
            <person name="Splivallo R."/>
            <person name="Traeger S."/>
            <person name="Wang M."/>
            <person name="Zifcakova L."/>
            <person name="Wipf D."/>
            <person name="Zambonelli A."/>
            <person name="Paolocci F."/>
            <person name="Nowrousian M."/>
            <person name="Ottonello S."/>
            <person name="Baldrian P."/>
            <person name="Spatafora J.W."/>
            <person name="Henrissat B."/>
            <person name="Nagy L.G."/>
            <person name="Aury J.M."/>
            <person name="Wincker P."/>
            <person name="Grigoriev I.V."/>
            <person name="Bonfante P."/>
            <person name="Martin F.M."/>
        </authorList>
    </citation>
    <scope>NUCLEOTIDE SEQUENCE [LARGE SCALE GENOMIC DNA]</scope>
    <source>
        <strain evidence="1 2">ATCC MYA-4762</strain>
    </source>
</reference>
<sequence>MPKEPTGGNESNPSLAISGIWPSPETLAGLKKQALSSTESFYKVQEELIAKGTDVTSAFLEFPATKAVISQTTTALDSVEREAHKSFCNCINDPRMKDLAIQFQTLNKQTAEALEKC</sequence>
<dbReference type="Proteomes" id="UP000267821">
    <property type="component" value="Unassembled WGS sequence"/>
</dbReference>
<dbReference type="EMBL" id="ML121527">
    <property type="protein sequence ID" value="RPB29541.1"/>
    <property type="molecule type" value="Genomic_DNA"/>
</dbReference>
<dbReference type="InParanoid" id="A0A3N4MBT9"/>
<gene>
    <name evidence="1" type="ORF">L211DRAFT_844512</name>
</gene>
<accession>A0A3N4MBT9</accession>
<evidence type="ECO:0000313" key="1">
    <source>
        <dbReference type="EMBL" id="RPB29541.1"/>
    </source>
</evidence>
<proteinExistence type="predicted"/>
<evidence type="ECO:0000313" key="2">
    <source>
        <dbReference type="Proteomes" id="UP000267821"/>
    </source>
</evidence>